<dbReference type="PANTHER" id="PTHR35561">
    <property type="entry name" value="RNA 2',3'-CYCLIC PHOSPHODIESTERASE"/>
    <property type="match status" value="1"/>
</dbReference>
<protein>
    <recommendedName>
        <fullName evidence="2">RNA 2',3'-cyclic phosphodiesterase</fullName>
        <shortName evidence="2">RNA 2',3'-CPDase</shortName>
        <ecNumber evidence="2">3.1.4.58</ecNumber>
    </recommendedName>
</protein>
<keyword evidence="5" id="KW-1185">Reference proteome</keyword>
<organism evidence="4 5">
    <name type="scientific">Paenibacillus albidus</name>
    <dbReference type="NCBI Taxonomy" id="2041023"/>
    <lineage>
        <taxon>Bacteria</taxon>
        <taxon>Bacillati</taxon>
        <taxon>Bacillota</taxon>
        <taxon>Bacilli</taxon>
        <taxon>Bacillales</taxon>
        <taxon>Paenibacillaceae</taxon>
        <taxon>Paenibacillus</taxon>
    </lineage>
</organism>
<feature type="active site" description="Proton donor" evidence="2">
    <location>
        <position position="51"/>
    </location>
</feature>
<dbReference type="HAMAP" id="MF_01940">
    <property type="entry name" value="RNA_CPDase"/>
    <property type="match status" value="1"/>
</dbReference>
<dbReference type="EC" id="3.1.4.58" evidence="2"/>
<gene>
    <name evidence="4" type="ORF">GCM10010912_30570</name>
</gene>
<feature type="active site" description="Proton acceptor" evidence="2">
    <location>
        <position position="138"/>
    </location>
</feature>
<accession>A0A917CBV2</accession>
<evidence type="ECO:0000256" key="1">
    <source>
        <dbReference type="ARBA" id="ARBA00022801"/>
    </source>
</evidence>
<evidence type="ECO:0000256" key="2">
    <source>
        <dbReference type="HAMAP-Rule" id="MF_01940"/>
    </source>
</evidence>
<proteinExistence type="inferred from homology"/>
<name>A0A917CBV2_9BACL</name>
<dbReference type="GO" id="GO:0008664">
    <property type="term" value="F:RNA 2',3'-cyclic 3'-phosphodiesterase activity"/>
    <property type="evidence" value="ECO:0007669"/>
    <property type="project" value="UniProtKB-EC"/>
</dbReference>
<feature type="short sequence motif" description="HXTX 1" evidence="2">
    <location>
        <begin position="51"/>
        <end position="54"/>
    </location>
</feature>
<dbReference type="InterPro" id="IPR009097">
    <property type="entry name" value="Cyclic_Pdiesterase"/>
</dbReference>
<dbReference type="InterPro" id="IPR004175">
    <property type="entry name" value="RNA_CPDase"/>
</dbReference>
<dbReference type="Proteomes" id="UP000637643">
    <property type="component" value="Unassembled WGS sequence"/>
</dbReference>
<dbReference type="GO" id="GO:0004113">
    <property type="term" value="F:2',3'-cyclic-nucleotide 3'-phosphodiesterase activity"/>
    <property type="evidence" value="ECO:0007669"/>
    <property type="project" value="InterPro"/>
</dbReference>
<evidence type="ECO:0000313" key="4">
    <source>
        <dbReference type="EMBL" id="GGF83332.1"/>
    </source>
</evidence>
<dbReference type="PANTHER" id="PTHR35561:SF1">
    <property type="entry name" value="RNA 2',3'-CYCLIC PHOSPHODIESTERASE"/>
    <property type="match status" value="1"/>
</dbReference>
<dbReference type="RefSeq" id="WP_189026211.1">
    <property type="nucleotide sequence ID" value="NZ_BMKR01000011.1"/>
</dbReference>
<comment type="function">
    <text evidence="2">Hydrolyzes RNA 2',3'-cyclic phosphodiester to an RNA 2'-phosphomonoester.</text>
</comment>
<evidence type="ECO:0000259" key="3">
    <source>
        <dbReference type="Pfam" id="PF02834"/>
    </source>
</evidence>
<feature type="short sequence motif" description="HXTX 2" evidence="2">
    <location>
        <begin position="138"/>
        <end position="141"/>
    </location>
</feature>
<comment type="catalytic activity">
    <reaction evidence="2">
        <text>a 3'-end 2',3'-cyclophospho-ribonucleotide-RNA + H2O = a 3'-end 2'-phospho-ribonucleotide-RNA + H(+)</text>
        <dbReference type="Rhea" id="RHEA:11828"/>
        <dbReference type="Rhea" id="RHEA-COMP:10464"/>
        <dbReference type="Rhea" id="RHEA-COMP:17353"/>
        <dbReference type="ChEBI" id="CHEBI:15377"/>
        <dbReference type="ChEBI" id="CHEBI:15378"/>
        <dbReference type="ChEBI" id="CHEBI:83064"/>
        <dbReference type="ChEBI" id="CHEBI:173113"/>
        <dbReference type="EC" id="3.1.4.58"/>
    </reaction>
</comment>
<dbReference type="EMBL" id="BMKR01000011">
    <property type="protein sequence ID" value="GGF83332.1"/>
    <property type="molecule type" value="Genomic_DNA"/>
</dbReference>
<dbReference type="Pfam" id="PF02834">
    <property type="entry name" value="LigT_PEase"/>
    <property type="match status" value="2"/>
</dbReference>
<sequence length="202" mass="22473">MNTQKPDGAKSERLFIAVRLPKELQEGLARECRSLSEKMEFAKWVHPEDLHITLQFLGDTPVSDIPALLQALKEKAALFAPFQLAVGAIGTFGVPAAPRVLWAGISGQLDKLNQLQQTVISATLPLGFIPENREYKPHVTLARKYRGNSSFHAEKLDALRFSSLLEASSPPVKGWTVDSIVVYATRMHAIPMYEMIEKITFC</sequence>
<comment type="similarity">
    <text evidence="2">Belongs to the 2H phosphoesterase superfamily. ThpR family.</text>
</comment>
<dbReference type="InterPro" id="IPR014051">
    <property type="entry name" value="Phosphoesterase_HXTX"/>
</dbReference>
<reference evidence="4" key="1">
    <citation type="journal article" date="2014" name="Int. J. Syst. Evol. Microbiol.">
        <title>Complete genome sequence of Corynebacterium casei LMG S-19264T (=DSM 44701T), isolated from a smear-ripened cheese.</title>
        <authorList>
            <consortium name="US DOE Joint Genome Institute (JGI-PGF)"/>
            <person name="Walter F."/>
            <person name="Albersmeier A."/>
            <person name="Kalinowski J."/>
            <person name="Ruckert C."/>
        </authorList>
    </citation>
    <scope>NUCLEOTIDE SEQUENCE</scope>
    <source>
        <strain evidence="4">CGMCC 1.16134</strain>
    </source>
</reference>
<dbReference type="NCBIfam" id="TIGR02258">
    <property type="entry name" value="2_5_ligase"/>
    <property type="match status" value="1"/>
</dbReference>
<dbReference type="AlphaFoldDB" id="A0A917CBV2"/>
<dbReference type="Gene3D" id="3.90.1140.10">
    <property type="entry name" value="Cyclic phosphodiesterase"/>
    <property type="match status" value="1"/>
</dbReference>
<feature type="domain" description="Phosphoesterase HXTX" evidence="3">
    <location>
        <begin position="109"/>
        <end position="185"/>
    </location>
</feature>
<evidence type="ECO:0000313" key="5">
    <source>
        <dbReference type="Proteomes" id="UP000637643"/>
    </source>
</evidence>
<comment type="caution">
    <text evidence="4">The sequence shown here is derived from an EMBL/GenBank/DDBJ whole genome shotgun (WGS) entry which is preliminary data.</text>
</comment>
<feature type="domain" description="Phosphoesterase HXTX" evidence="3">
    <location>
        <begin position="19"/>
        <end position="102"/>
    </location>
</feature>
<reference evidence="4" key="2">
    <citation type="submission" date="2020-09" db="EMBL/GenBank/DDBJ databases">
        <authorList>
            <person name="Sun Q."/>
            <person name="Zhou Y."/>
        </authorList>
    </citation>
    <scope>NUCLEOTIDE SEQUENCE</scope>
    <source>
        <strain evidence="4">CGMCC 1.16134</strain>
    </source>
</reference>
<keyword evidence="1 2" id="KW-0378">Hydrolase</keyword>
<dbReference type="SUPFAM" id="SSF55144">
    <property type="entry name" value="LigT-like"/>
    <property type="match status" value="1"/>
</dbReference>